<dbReference type="Pfam" id="PF24912">
    <property type="entry name" value="SH3_TNRC18"/>
    <property type="match status" value="1"/>
</dbReference>
<reference evidence="3 4" key="1">
    <citation type="journal article" date="2019" name="Sci. Data">
        <title>Hybrid genome assembly and annotation of Danionella translucida.</title>
        <authorList>
            <person name="Kadobianskyi M."/>
            <person name="Schulze L."/>
            <person name="Schuelke M."/>
            <person name="Judkewitz B."/>
        </authorList>
    </citation>
    <scope>NUCLEOTIDE SEQUENCE [LARGE SCALE GENOMIC DNA]</scope>
    <source>
        <strain evidence="3 4">Bolton</strain>
    </source>
</reference>
<dbReference type="InterPro" id="IPR056841">
    <property type="entry name" value="TNRC18_BAHCC1-like_SH3"/>
</dbReference>
<feature type="domain" description="TNRC18/BAHCC1-like SH3" evidence="2">
    <location>
        <begin position="236"/>
        <end position="293"/>
    </location>
</feature>
<proteinExistence type="predicted"/>
<feature type="region of interest" description="Disordered" evidence="1">
    <location>
        <begin position="42"/>
        <end position="73"/>
    </location>
</feature>
<feature type="compositionally biased region" description="Basic and acidic residues" evidence="1">
    <location>
        <begin position="60"/>
        <end position="71"/>
    </location>
</feature>
<feature type="compositionally biased region" description="Acidic residues" evidence="1">
    <location>
        <begin position="198"/>
        <end position="219"/>
    </location>
</feature>
<dbReference type="PANTHER" id="PTHR12505">
    <property type="entry name" value="PHD FINGER TRANSCRIPTION FACTOR"/>
    <property type="match status" value="1"/>
</dbReference>
<comment type="caution">
    <text evidence="3">The sequence shown here is derived from an EMBL/GenBank/DDBJ whole genome shotgun (WGS) entry which is preliminary data.</text>
</comment>
<evidence type="ECO:0000313" key="4">
    <source>
        <dbReference type="Proteomes" id="UP000316079"/>
    </source>
</evidence>
<evidence type="ECO:0000256" key="1">
    <source>
        <dbReference type="SAM" id="MobiDB-lite"/>
    </source>
</evidence>
<dbReference type="InterPro" id="IPR052429">
    <property type="entry name" value="BAH_domain_protein"/>
</dbReference>
<evidence type="ECO:0000313" key="3">
    <source>
        <dbReference type="EMBL" id="TRY91481.1"/>
    </source>
</evidence>
<keyword evidence="4" id="KW-1185">Reference proteome</keyword>
<feature type="compositionally biased region" description="Polar residues" evidence="1">
    <location>
        <begin position="42"/>
        <end position="59"/>
    </location>
</feature>
<dbReference type="EMBL" id="SRMA01025743">
    <property type="protein sequence ID" value="TRY91481.1"/>
    <property type="molecule type" value="Genomic_DNA"/>
</dbReference>
<dbReference type="PANTHER" id="PTHR12505:SF22">
    <property type="entry name" value="BAH AND COILED-COIL DOMAIN-CONTAINING PROTEIN 1"/>
    <property type="match status" value="1"/>
</dbReference>
<accession>A0A553QNC6</accession>
<name>A0A553QNC6_9TELE</name>
<protein>
    <recommendedName>
        <fullName evidence="2">TNRC18/BAHCC1-like SH3 domain-containing protein</fullName>
    </recommendedName>
</protein>
<organism evidence="3 4">
    <name type="scientific">Danionella cerebrum</name>
    <dbReference type="NCBI Taxonomy" id="2873325"/>
    <lineage>
        <taxon>Eukaryota</taxon>
        <taxon>Metazoa</taxon>
        <taxon>Chordata</taxon>
        <taxon>Craniata</taxon>
        <taxon>Vertebrata</taxon>
        <taxon>Euteleostomi</taxon>
        <taxon>Actinopterygii</taxon>
        <taxon>Neopterygii</taxon>
        <taxon>Teleostei</taxon>
        <taxon>Ostariophysi</taxon>
        <taxon>Cypriniformes</taxon>
        <taxon>Danionidae</taxon>
        <taxon>Danioninae</taxon>
        <taxon>Danionella</taxon>
    </lineage>
</organism>
<evidence type="ECO:0000259" key="2">
    <source>
        <dbReference type="Pfam" id="PF24912"/>
    </source>
</evidence>
<dbReference type="OrthoDB" id="6426227at2759"/>
<dbReference type="STRING" id="623744.A0A553QNC6"/>
<feature type="region of interest" description="Disordered" evidence="1">
    <location>
        <begin position="198"/>
        <end position="231"/>
    </location>
</feature>
<gene>
    <name evidence="3" type="ORF">DNTS_014572</name>
</gene>
<sequence>MVFSGRDADSRCDRHSFNRSIVSAEGEDDGIYDSEAEGIRNLSSKEQLSAASRPSNISITKREADHKTKNKTERRRFGSLTVSITKEEVKRRKTPCRPNQNHSELAEEVRITGPKWREGSRESNCDRTTVLKSSTAHHEKTSRKSAVLHGKRKSCWLETMLSQCDDISWRRRIRNKQAKGRAVSRLLESFAADEGFQIDDDSSFSEGEEEEEEDEEEETGPVGSAPPAPPNCVLTKEILRDGLKVLISKEDELLYAAYVHTLDLPDIYSVVVEGERGNRPRIYSLEQLLQEAVRPFKALLIFPKGSQYLPIQAVGWSSPSGHPHRLSQTPCSPPESHQLKALNSSAKAFRSGASAAVRA</sequence>
<dbReference type="Proteomes" id="UP000316079">
    <property type="component" value="Unassembled WGS sequence"/>
</dbReference>
<dbReference type="AlphaFoldDB" id="A0A553QNC6"/>